<evidence type="ECO:0000313" key="13">
    <source>
        <dbReference type="Ensembl" id="ENSCMIP00000041397.1"/>
    </source>
</evidence>
<evidence type="ECO:0000259" key="12">
    <source>
        <dbReference type="PROSITE" id="PS50262"/>
    </source>
</evidence>
<dbReference type="GO" id="GO:0005886">
    <property type="term" value="C:plasma membrane"/>
    <property type="evidence" value="ECO:0007669"/>
    <property type="project" value="UniProtKB-SubCell"/>
</dbReference>
<dbReference type="Gene3D" id="1.20.1070.10">
    <property type="entry name" value="Rhodopsin 7-helix transmembrane proteins"/>
    <property type="match status" value="1"/>
</dbReference>
<evidence type="ECO:0000256" key="1">
    <source>
        <dbReference type="ARBA" id="ARBA00004651"/>
    </source>
</evidence>
<evidence type="ECO:0000256" key="3">
    <source>
        <dbReference type="ARBA" id="ARBA00022475"/>
    </source>
</evidence>
<reference evidence="13" key="4">
    <citation type="submission" date="2025-08" db="UniProtKB">
        <authorList>
            <consortium name="Ensembl"/>
        </authorList>
    </citation>
    <scope>IDENTIFICATION</scope>
</reference>
<evidence type="ECO:0000256" key="9">
    <source>
        <dbReference type="ARBA" id="ARBA00023224"/>
    </source>
</evidence>
<evidence type="ECO:0000256" key="4">
    <source>
        <dbReference type="ARBA" id="ARBA00022692"/>
    </source>
</evidence>
<feature type="transmembrane region" description="Helical" evidence="11">
    <location>
        <begin position="227"/>
        <end position="249"/>
    </location>
</feature>
<feature type="transmembrane region" description="Helical" evidence="11">
    <location>
        <begin position="76"/>
        <end position="97"/>
    </location>
</feature>
<dbReference type="PROSITE" id="PS50262">
    <property type="entry name" value="G_PROTEIN_RECEP_F1_2"/>
    <property type="match status" value="1"/>
</dbReference>
<evidence type="ECO:0000256" key="7">
    <source>
        <dbReference type="ARBA" id="ARBA00023136"/>
    </source>
</evidence>
<organism evidence="13 14">
    <name type="scientific">Callorhinchus milii</name>
    <name type="common">Ghost shark</name>
    <dbReference type="NCBI Taxonomy" id="7868"/>
    <lineage>
        <taxon>Eukaryota</taxon>
        <taxon>Metazoa</taxon>
        <taxon>Chordata</taxon>
        <taxon>Craniata</taxon>
        <taxon>Vertebrata</taxon>
        <taxon>Chondrichthyes</taxon>
        <taxon>Holocephali</taxon>
        <taxon>Chimaeriformes</taxon>
        <taxon>Callorhinchidae</taxon>
        <taxon>Callorhinchus</taxon>
    </lineage>
</organism>
<dbReference type="Ensembl" id="ENSCMIT00000041984.1">
    <property type="protein sequence ID" value="ENSCMIP00000041397.1"/>
    <property type="gene ID" value="ENSCMIG00000017257.1"/>
</dbReference>
<reference evidence="14" key="2">
    <citation type="journal article" date="2007" name="PLoS Biol.">
        <title>Survey sequencing and comparative analysis of the elephant shark (Callorhinchus milii) genome.</title>
        <authorList>
            <person name="Venkatesh B."/>
            <person name="Kirkness E.F."/>
            <person name="Loh Y.H."/>
            <person name="Halpern A.L."/>
            <person name="Lee A.P."/>
            <person name="Johnson J."/>
            <person name="Dandona N."/>
            <person name="Viswanathan L.D."/>
            <person name="Tay A."/>
            <person name="Venter J.C."/>
            <person name="Strausberg R.L."/>
            <person name="Brenner S."/>
        </authorList>
    </citation>
    <scope>NUCLEOTIDE SEQUENCE [LARGE SCALE GENOMIC DNA]</scope>
</reference>
<sequence>MSGYLWLSLPFIPKPFPTDGDGVNVTDLLSALHSFTNSSAFPEWLNLTLEDWGVSHHQTRYQTASQRPSVTAVLTAAYSLIIVTALFGNVLVCQVVIKGKRTHSTGYNPCSLSLSLFQVRFVNSTWMFGKMMCHVSRFAQYCSVHVSVLTLTAIAVDRHQVIMHPLKPRMSLGKGIICIAIIWIMATCFSLPHAIYQKLFRVEYSKDKVRSFCLYNFPRPAELYWKYLDLTTLVLLYVLPLAVISLAYAMMAKKLWMRNAIGDVTVEQFFAHRRKKKMTLKMLVLVVLVFAVCWFPLNCYVVLISSRAIPPNNALYFTFHWLAMSSTCYNPFIYCWLNHSFRTELKSVLSMCRRREPSHPHASPRIPPPCRQAWVRGKHHKRARASQSLRFNSTAHSPRTDLSIVAPIVTGS</sequence>
<dbReference type="InterPro" id="IPR000611">
    <property type="entry name" value="NPY_rcpt"/>
</dbReference>
<dbReference type="GeneTree" id="ENSGT00940000154336"/>
<keyword evidence="8 10" id="KW-0675">Receptor</keyword>
<keyword evidence="9 10" id="KW-0807">Transducer</keyword>
<evidence type="ECO:0000256" key="8">
    <source>
        <dbReference type="ARBA" id="ARBA00023170"/>
    </source>
</evidence>
<reference evidence="13" key="5">
    <citation type="submission" date="2025-09" db="UniProtKB">
        <authorList>
            <consortium name="Ensembl"/>
        </authorList>
    </citation>
    <scope>IDENTIFICATION</scope>
</reference>
<dbReference type="SUPFAM" id="SSF81321">
    <property type="entry name" value="Family A G protein-coupled receptor-like"/>
    <property type="match status" value="1"/>
</dbReference>
<reference evidence="14" key="3">
    <citation type="journal article" date="2014" name="Nature">
        <title>Elephant shark genome provides unique insights into gnathostome evolution.</title>
        <authorList>
            <consortium name="International Elephant Shark Genome Sequencing Consortium"/>
            <person name="Venkatesh B."/>
            <person name="Lee A.P."/>
            <person name="Ravi V."/>
            <person name="Maurya A.K."/>
            <person name="Lian M.M."/>
            <person name="Swann J.B."/>
            <person name="Ohta Y."/>
            <person name="Flajnik M.F."/>
            <person name="Sutoh Y."/>
            <person name="Kasahara M."/>
            <person name="Hoon S."/>
            <person name="Gangu V."/>
            <person name="Roy S.W."/>
            <person name="Irimia M."/>
            <person name="Korzh V."/>
            <person name="Kondrychyn I."/>
            <person name="Lim Z.W."/>
            <person name="Tay B.H."/>
            <person name="Tohari S."/>
            <person name="Kong K.W."/>
            <person name="Ho S."/>
            <person name="Lorente-Galdos B."/>
            <person name="Quilez J."/>
            <person name="Marques-Bonet T."/>
            <person name="Raney B.J."/>
            <person name="Ingham P.W."/>
            <person name="Tay A."/>
            <person name="Hillier L.W."/>
            <person name="Minx P."/>
            <person name="Boehm T."/>
            <person name="Wilson R.K."/>
            <person name="Brenner S."/>
            <person name="Warren W.C."/>
        </authorList>
    </citation>
    <scope>NUCLEOTIDE SEQUENCE [LARGE SCALE GENOMIC DNA]</scope>
</reference>
<keyword evidence="5 11" id="KW-1133">Transmembrane helix</keyword>
<comment type="similarity">
    <text evidence="2 10">Belongs to the G-protein coupled receptor 1 family.</text>
</comment>
<feature type="domain" description="G-protein coupled receptors family 1 profile" evidence="12">
    <location>
        <begin position="74"/>
        <end position="334"/>
    </location>
</feature>
<feature type="transmembrane region" description="Helical" evidence="11">
    <location>
        <begin position="282"/>
        <end position="303"/>
    </location>
</feature>
<dbReference type="Proteomes" id="UP000314986">
    <property type="component" value="Unassembled WGS sequence"/>
</dbReference>
<protein>
    <submittedName>
        <fullName evidence="13">G protein-coupled receptor 83</fullName>
    </submittedName>
</protein>
<feature type="transmembrane region" description="Helical" evidence="11">
    <location>
        <begin position="176"/>
        <end position="196"/>
    </location>
</feature>
<accession>A0A4W3JG87</accession>
<name>A0A4W3JG87_CALMI</name>
<evidence type="ECO:0000256" key="5">
    <source>
        <dbReference type="ARBA" id="ARBA00022989"/>
    </source>
</evidence>
<evidence type="ECO:0000256" key="11">
    <source>
        <dbReference type="SAM" id="Phobius"/>
    </source>
</evidence>
<dbReference type="AlphaFoldDB" id="A0A4W3JG87"/>
<feature type="transmembrane region" description="Helical" evidence="11">
    <location>
        <begin position="315"/>
        <end position="337"/>
    </location>
</feature>
<keyword evidence="3" id="KW-1003">Cell membrane</keyword>
<dbReference type="PRINTS" id="PR00237">
    <property type="entry name" value="GPCRRHODOPSN"/>
</dbReference>
<dbReference type="PANTHER" id="PTHR24238:SF69">
    <property type="entry name" value="G-PROTEIN COUPLED RECEPTOR 165"/>
    <property type="match status" value="1"/>
</dbReference>
<keyword evidence="6 10" id="KW-0297">G-protein coupled receptor</keyword>
<dbReference type="GO" id="GO:0004983">
    <property type="term" value="F:neuropeptide Y receptor activity"/>
    <property type="evidence" value="ECO:0007669"/>
    <property type="project" value="InterPro"/>
</dbReference>
<dbReference type="PANTHER" id="PTHR24238">
    <property type="entry name" value="G-PROTEIN COUPLED RECEPTOR"/>
    <property type="match status" value="1"/>
</dbReference>
<proteinExistence type="inferred from homology"/>
<dbReference type="InterPro" id="IPR017452">
    <property type="entry name" value="GPCR_Rhodpsn_7TM"/>
</dbReference>
<dbReference type="Pfam" id="PF00001">
    <property type="entry name" value="7tm_1"/>
    <property type="match status" value="1"/>
</dbReference>
<reference evidence="14" key="1">
    <citation type="journal article" date="2006" name="Science">
        <title>Ancient noncoding elements conserved in the human genome.</title>
        <authorList>
            <person name="Venkatesh B."/>
            <person name="Kirkness E.F."/>
            <person name="Loh Y.H."/>
            <person name="Halpern A.L."/>
            <person name="Lee A.P."/>
            <person name="Johnson J."/>
            <person name="Dandona N."/>
            <person name="Viswanathan L.D."/>
            <person name="Tay A."/>
            <person name="Venter J.C."/>
            <person name="Strausberg R.L."/>
            <person name="Brenner S."/>
        </authorList>
    </citation>
    <scope>NUCLEOTIDE SEQUENCE [LARGE SCALE GENOMIC DNA]</scope>
</reference>
<keyword evidence="14" id="KW-1185">Reference proteome</keyword>
<dbReference type="InterPro" id="IPR000276">
    <property type="entry name" value="GPCR_Rhodpsn"/>
</dbReference>
<evidence type="ECO:0000313" key="14">
    <source>
        <dbReference type="Proteomes" id="UP000314986"/>
    </source>
</evidence>
<evidence type="ECO:0000256" key="2">
    <source>
        <dbReference type="ARBA" id="ARBA00010663"/>
    </source>
</evidence>
<dbReference type="PRINTS" id="PR01012">
    <property type="entry name" value="NRPEPTIDEYR"/>
</dbReference>
<evidence type="ECO:0000256" key="10">
    <source>
        <dbReference type="RuleBase" id="RU000688"/>
    </source>
</evidence>
<evidence type="ECO:0000256" key="6">
    <source>
        <dbReference type="ARBA" id="ARBA00023040"/>
    </source>
</evidence>
<keyword evidence="4 10" id="KW-0812">Transmembrane</keyword>
<comment type="subcellular location">
    <subcellularLocation>
        <location evidence="1">Cell membrane</location>
        <topology evidence="1">Multi-pass membrane protein</topology>
    </subcellularLocation>
</comment>
<keyword evidence="7 11" id="KW-0472">Membrane</keyword>
<dbReference type="PROSITE" id="PS00237">
    <property type="entry name" value="G_PROTEIN_RECEP_F1_1"/>
    <property type="match status" value="1"/>
</dbReference>